<sequence length="117" mass="13112">MAKKKAVSLIKSNPFSWKAFEALRQAVGMAMDHKVYVIFIKDGVFALTDWKPEMIGVPSSDKSIEALGMLNATIIAEKESLSERGIIKLKEFPVEIQIKTKDEICQILKSAEVVLTW</sequence>
<dbReference type="EMBL" id="ABZS01000022">
    <property type="protein sequence ID" value="EEP61132.1"/>
    <property type="molecule type" value="Genomic_DNA"/>
</dbReference>
<dbReference type="Gene3D" id="3.40.1260.10">
    <property type="entry name" value="DsrEFH-like"/>
    <property type="match status" value="1"/>
</dbReference>
<gene>
    <name evidence="1" type="ORF">SULYE_0356</name>
</gene>
<evidence type="ECO:0000313" key="1">
    <source>
        <dbReference type="EMBL" id="EEP61132.1"/>
    </source>
</evidence>
<dbReference type="RefSeq" id="WP_007545859.1">
    <property type="nucleotide sequence ID" value="NZ_ABZS01000022.1"/>
</dbReference>
<keyword evidence="2" id="KW-1185">Reference proteome</keyword>
<comment type="caution">
    <text evidence="1">The sequence shown here is derived from an EMBL/GenBank/DDBJ whole genome shotgun (WGS) entry which is preliminary data.</text>
</comment>
<name>C4FIH1_9AQUI</name>
<dbReference type="InterPro" id="IPR027396">
    <property type="entry name" value="DsrEFH-like"/>
</dbReference>
<dbReference type="Pfam" id="PF02635">
    <property type="entry name" value="DsrE"/>
    <property type="match status" value="1"/>
</dbReference>
<dbReference type="InterPro" id="IPR003787">
    <property type="entry name" value="Sulphur_relay_DsrE/F-like"/>
</dbReference>
<organism evidence="1 2">
    <name type="scientific">Sulfurihydrogenibium yellowstonense SS-5</name>
    <dbReference type="NCBI Taxonomy" id="432331"/>
    <lineage>
        <taxon>Bacteria</taxon>
        <taxon>Pseudomonadati</taxon>
        <taxon>Aquificota</taxon>
        <taxon>Aquificia</taxon>
        <taxon>Aquificales</taxon>
        <taxon>Hydrogenothermaceae</taxon>
        <taxon>Sulfurihydrogenibium</taxon>
    </lineage>
</organism>
<dbReference type="OrthoDB" id="14500at2"/>
<reference evidence="1 2" key="1">
    <citation type="submission" date="2009-04" db="EMBL/GenBank/DDBJ databases">
        <authorList>
            <person name="Reysenbach A.-L."/>
            <person name="Heidelberg J.F."/>
            <person name="Nelson W.C."/>
        </authorList>
    </citation>
    <scope>NUCLEOTIDE SEQUENCE [LARGE SCALE GENOMIC DNA]</scope>
    <source>
        <strain evidence="1 2">SS-5</strain>
    </source>
</reference>
<proteinExistence type="predicted"/>
<protein>
    <submittedName>
        <fullName evidence="1">Uncharacterized protein</fullName>
    </submittedName>
</protein>
<dbReference type="Proteomes" id="UP000005540">
    <property type="component" value="Unassembled WGS sequence"/>
</dbReference>
<dbReference type="SUPFAM" id="SSF75169">
    <property type="entry name" value="DsrEFH-like"/>
    <property type="match status" value="1"/>
</dbReference>
<accession>C4FIH1</accession>
<evidence type="ECO:0000313" key="2">
    <source>
        <dbReference type="Proteomes" id="UP000005540"/>
    </source>
</evidence>
<dbReference type="AlphaFoldDB" id="C4FIH1"/>